<dbReference type="EMBL" id="SNZR01000017">
    <property type="protein sequence ID" value="TDR85447.1"/>
    <property type="molecule type" value="Genomic_DNA"/>
</dbReference>
<keyword evidence="3" id="KW-1185">Reference proteome</keyword>
<evidence type="ECO:0000313" key="3">
    <source>
        <dbReference type="Proteomes" id="UP000295122"/>
    </source>
</evidence>
<sequence>MQRLSILSLAAAFCIAATTVSGAPERRTAAAEYVTIDTRQLATMVADTARRCWINREPAFAGFVVDRVEQGAEATTFRVLFREKGRAKSQPARHLKILTGKSGSLVMIAVEQEGVDVLGPVRRDAAALIRGRAPAC</sequence>
<feature type="signal peptide" evidence="1">
    <location>
        <begin position="1"/>
        <end position="22"/>
    </location>
</feature>
<comment type="caution">
    <text evidence="2">The sequence shown here is derived from an EMBL/GenBank/DDBJ whole genome shotgun (WGS) entry which is preliminary data.</text>
</comment>
<evidence type="ECO:0000256" key="1">
    <source>
        <dbReference type="SAM" id="SignalP"/>
    </source>
</evidence>
<evidence type="ECO:0000313" key="2">
    <source>
        <dbReference type="EMBL" id="TDR85447.1"/>
    </source>
</evidence>
<feature type="chain" id="PRO_5020489362" evidence="1">
    <location>
        <begin position="23"/>
        <end position="136"/>
    </location>
</feature>
<dbReference type="RefSeq" id="WP_133774461.1">
    <property type="nucleotide sequence ID" value="NZ_SNZR01000017.1"/>
</dbReference>
<keyword evidence="1" id="KW-0732">Signal</keyword>
<proteinExistence type="predicted"/>
<reference evidence="2 3" key="1">
    <citation type="submission" date="2019-03" db="EMBL/GenBank/DDBJ databases">
        <title>Genomic Encyclopedia of Type Strains, Phase IV (KMG-IV): sequencing the most valuable type-strain genomes for metagenomic binning, comparative biology and taxonomic classification.</title>
        <authorList>
            <person name="Goeker M."/>
        </authorList>
    </citation>
    <scope>NUCLEOTIDE SEQUENCE [LARGE SCALE GENOMIC DNA]</scope>
    <source>
        <strain evidence="2 3">DSM 25903</strain>
    </source>
</reference>
<gene>
    <name evidence="2" type="ORF">EV668_4569</name>
</gene>
<protein>
    <submittedName>
        <fullName evidence="2">Uncharacterized protein</fullName>
    </submittedName>
</protein>
<accession>A0A4R7BNE2</accession>
<dbReference type="AlphaFoldDB" id="A0A4R7BNE2"/>
<organism evidence="2 3">
    <name type="scientific">Enterovirga rhinocerotis</name>
    <dbReference type="NCBI Taxonomy" id="1339210"/>
    <lineage>
        <taxon>Bacteria</taxon>
        <taxon>Pseudomonadati</taxon>
        <taxon>Pseudomonadota</taxon>
        <taxon>Alphaproteobacteria</taxon>
        <taxon>Hyphomicrobiales</taxon>
        <taxon>Methylobacteriaceae</taxon>
        <taxon>Enterovirga</taxon>
    </lineage>
</organism>
<name>A0A4R7BNE2_9HYPH</name>
<dbReference type="Proteomes" id="UP000295122">
    <property type="component" value="Unassembled WGS sequence"/>
</dbReference>